<dbReference type="OrthoDB" id="27082at2157"/>
<dbReference type="InterPro" id="IPR027396">
    <property type="entry name" value="DsrEFH-like"/>
</dbReference>
<feature type="transmembrane region" description="Helical" evidence="1">
    <location>
        <begin position="24"/>
        <end position="45"/>
    </location>
</feature>
<accession>A8M8S9</accession>
<name>A8M8S9_CALMQ</name>
<dbReference type="Proteomes" id="UP000001137">
    <property type="component" value="Chromosome"/>
</dbReference>
<keyword evidence="3" id="KW-1185">Reference proteome</keyword>
<dbReference type="AlphaFoldDB" id="A8M8S9"/>
<dbReference type="EMBL" id="CP000852">
    <property type="protein sequence ID" value="ABW02148.1"/>
    <property type="molecule type" value="Genomic_DNA"/>
</dbReference>
<evidence type="ECO:0000313" key="3">
    <source>
        <dbReference type="Proteomes" id="UP000001137"/>
    </source>
</evidence>
<proteinExistence type="predicted"/>
<evidence type="ECO:0000256" key="1">
    <source>
        <dbReference type="SAM" id="Phobius"/>
    </source>
</evidence>
<dbReference type="Pfam" id="PF02635">
    <property type="entry name" value="DsrE"/>
    <property type="match status" value="1"/>
</dbReference>
<protein>
    <submittedName>
        <fullName evidence="2">Uncharacterized protein</fullName>
    </submittedName>
</protein>
<dbReference type="GeneID" id="5710209"/>
<dbReference type="InterPro" id="IPR003787">
    <property type="entry name" value="Sulphur_relay_DsrE/F-like"/>
</dbReference>
<dbReference type="HOGENOM" id="CLU_163808_0_0_2"/>
<keyword evidence="1" id="KW-0472">Membrane</keyword>
<reference evidence="2 3" key="1">
    <citation type="submission" date="2007-10" db="EMBL/GenBank/DDBJ databases">
        <title>Complete sequence of Caldivirga maquilingensis IC-167.</title>
        <authorList>
            <consortium name="US DOE Joint Genome Institute"/>
            <person name="Copeland A."/>
            <person name="Lucas S."/>
            <person name="Lapidus A."/>
            <person name="Barry K."/>
            <person name="Glavina del Rio T."/>
            <person name="Dalin E."/>
            <person name="Tice H."/>
            <person name="Pitluck S."/>
            <person name="Saunders E."/>
            <person name="Brettin T."/>
            <person name="Bruce D."/>
            <person name="Detter J.C."/>
            <person name="Han C."/>
            <person name="Schmutz J."/>
            <person name="Larimer F."/>
            <person name="Land M."/>
            <person name="Hauser L."/>
            <person name="Kyrpides N."/>
            <person name="Ivanova N."/>
            <person name="Biddle J.F."/>
            <person name="Zhang Z."/>
            <person name="Fitz-Gibbon S.T."/>
            <person name="Lowe T.M."/>
            <person name="Saltikov C."/>
            <person name="House C.H."/>
            <person name="Richardson P."/>
        </authorList>
    </citation>
    <scope>NUCLEOTIDE SEQUENCE [LARGE SCALE GENOMIC DNA]</scope>
    <source>
        <strain evidence="3">ATCC 700844 / DSM 13496 / JCM 10307 / IC-167</strain>
    </source>
</reference>
<evidence type="ECO:0000313" key="2">
    <source>
        <dbReference type="EMBL" id="ABW02148.1"/>
    </source>
</evidence>
<dbReference type="KEGG" id="cma:Cmaq_1322"/>
<dbReference type="Gene3D" id="3.40.1260.10">
    <property type="entry name" value="DsrEFH-like"/>
    <property type="match status" value="1"/>
</dbReference>
<sequence length="118" mass="13241">MSEGKGRIIFFTTIPPSEEDRIQAMLRIALIASSLGYEVIIYLALHSVMIVKRSVFEKLSDNIRSMITDAVKRNVKIMACKVAMEGFNVKEGDLISGVITAEPRDLFEYARNAITVSW</sequence>
<dbReference type="RefSeq" id="WP_012186367.1">
    <property type="nucleotide sequence ID" value="NC_009954.1"/>
</dbReference>
<dbReference type="SUPFAM" id="SSF75169">
    <property type="entry name" value="DsrEFH-like"/>
    <property type="match status" value="1"/>
</dbReference>
<organism evidence="2 3">
    <name type="scientific">Caldivirga maquilingensis (strain ATCC 700844 / DSM 13496 / JCM 10307 / IC-167)</name>
    <dbReference type="NCBI Taxonomy" id="397948"/>
    <lineage>
        <taxon>Archaea</taxon>
        <taxon>Thermoproteota</taxon>
        <taxon>Thermoprotei</taxon>
        <taxon>Thermoproteales</taxon>
        <taxon>Thermoproteaceae</taxon>
        <taxon>Caldivirga</taxon>
    </lineage>
</organism>
<keyword evidence="1" id="KW-0812">Transmembrane</keyword>
<dbReference type="eggNOG" id="arCOG02066">
    <property type="taxonomic scope" value="Archaea"/>
</dbReference>
<gene>
    <name evidence="2" type="ordered locus">Cmaq_1322</name>
</gene>
<dbReference type="STRING" id="397948.Cmaq_1322"/>
<keyword evidence="1" id="KW-1133">Transmembrane helix</keyword>